<dbReference type="Proteomes" id="UP000260812">
    <property type="component" value="Unassembled WGS sequence"/>
</dbReference>
<dbReference type="PANTHER" id="PTHR34825:SF1">
    <property type="entry name" value="AAA-ATPASE-LIKE DOMAIN-CONTAINING PROTEIN"/>
    <property type="match status" value="1"/>
</dbReference>
<dbReference type="OrthoDB" id="9766673at2"/>
<feature type="domain" description="AAA-ATPase-like" evidence="1">
    <location>
        <begin position="6"/>
        <end position="228"/>
    </location>
</feature>
<dbReference type="Pfam" id="PF09820">
    <property type="entry name" value="AAA-ATPase_like"/>
    <property type="match status" value="1"/>
</dbReference>
<dbReference type="InterPro" id="IPR018631">
    <property type="entry name" value="AAA-ATPase-like_dom"/>
</dbReference>
<dbReference type="Proteomes" id="UP000261166">
    <property type="component" value="Unassembled WGS sequence"/>
</dbReference>
<evidence type="ECO:0000313" key="3">
    <source>
        <dbReference type="EMBL" id="RGE65353.1"/>
    </source>
</evidence>
<reference evidence="2 5" key="1">
    <citation type="submission" date="2018-08" db="EMBL/GenBank/DDBJ databases">
        <title>A genome reference for cultivated species of the human gut microbiota.</title>
        <authorList>
            <person name="Zou Y."/>
            <person name="Xue W."/>
            <person name="Luo G."/>
        </authorList>
    </citation>
    <scope>NUCLEOTIDE SEQUENCE [LARGE SCALE GENOMIC DNA]</scope>
    <source>
        <strain evidence="3 5">AF26-4BH</strain>
        <strain evidence="2">TF05-5AC</strain>
    </source>
</reference>
<dbReference type="PANTHER" id="PTHR34825">
    <property type="entry name" value="CONSERVED PROTEIN, WITH A WEAK D-GALACTARATE DEHYDRATASE/ALTRONATE HYDROLASE DOMAIN"/>
    <property type="match status" value="1"/>
</dbReference>
<evidence type="ECO:0000313" key="5">
    <source>
        <dbReference type="Proteomes" id="UP000261166"/>
    </source>
</evidence>
<dbReference type="GeneID" id="97986932"/>
<dbReference type="Pfam" id="PF08011">
    <property type="entry name" value="PDDEXK_9"/>
    <property type="match status" value="1"/>
</dbReference>
<dbReference type="EMBL" id="QVLU01000036">
    <property type="protein sequence ID" value="RGE65353.1"/>
    <property type="molecule type" value="Genomic_DNA"/>
</dbReference>
<organism evidence="2 4">
    <name type="scientific">Eisenbergiella massiliensis</name>
    <dbReference type="NCBI Taxonomy" id="1720294"/>
    <lineage>
        <taxon>Bacteria</taxon>
        <taxon>Bacillati</taxon>
        <taxon>Bacillota</taxon>
        <taxon>Clostridia</taxon>
        <taxon>Lachnospirales</taxon>
        <taxon>Lachnospiraceae</taxon>
        <taxon>Eisenbergiella</taxon>
    </lineage>
</organism>
<keyword evidence="4" id="KW-1185">Reference proteome</keyword>
<dbReference type="EMBL" id="QVLV01000004">
    <property type="protein sequence ID" value="RGE62629.1"/>
    <property type="molecule type" value="Genomic_DNA"/>
</dbReference>
<sequence>MDRPLPIGIEDFKKLRENNFYYVDKSLLIKELLDNRSEVSLFMRPRRFGKTLSLSMLRYYFEQMPVSDTNTDNNNLFKGLKIMEAGEKYTKHKGRYPVVNLSLKSAKQPDWNMAYDAMVNEIAKEFERHDDVLESARLLPDEKELFCRIRGKKAARIDYAMAMEFLTRCLKKVYRRNVIVLLDEYDVPLENAYFNGFYKQMTDFIRSFFESALKTNSSLEFAVITGCIVSAKAEPLGESPILLCRGNDFCRSHSESIFTGLNNPEMISILNVNYAEHFGFTQPEVEQLLEAYGISNKKGEVRRWYDGYVFGKTEVYNPWSVLNYTKTAAVDKNAFPKPYWANTSSNSIVRELVERADGSVRQEMEALIEGEVIEKPVHEEITYDEVYKSEENLWNFLFFTGYLKKKGERFDGETVYLELAIPNTEVKLIYRNTIMDWFQERIKKTDFSALYQAVLGKNVAVMEKELSGNLMETISFYDYKEDYYHGFLGGLLKMMDGYIIKSNRESGLGRSDLLLLSAPYEGKAIIIEIKIADTYAELGAKAKEALTQIEDRQYDAELKLEGYHTFILYGIAFYKKLCRVAVKE</sequence>
<proteinExistence type="predicted"/>
<evidence type="ECO:0000313" key="2">
    <source>
        <dbReference type="EMBL" id="RGE62629.1"/>
    </source>
</evidence>
<comment type="caution">
    <text evidence="2">The sequence shown here is derived from an EMBL/GenBank/DDBJ whole genome shotgun (WGS) entry which is preliminary data.</text>
</comment>
<evidence type="ECO:0000259" key="1">
    <source>
        <dbReference type="Pfam" id="PF09820"/>
    </source>
</evidence>
<accession>A0A3E3I844</accession>
<evidence type="ECO:0000313" key="4">
    <source>
        <dbReference type="Proteomes" id="UP000260812"/>
    </source>
</evidence>
<name>A0A3E3I844_9FIRM</name>
<protein>
    <submittedName>
        <fullName evidence="2">AAA family ATPase</fullName>
    </submittedName>
</protein>
<dbReference type="AlphaFoldDB" id="A0A3E3I844"/>
<dbReference type="InterPro" id="IPR012547">
    <property type="entry name" value="PDDEXK_9"/>
</dbReference>
<dbReference type="RefSeq" id="WP_117531553.1">
    <property type="nucleotide sequence ID" value="NZ_JBKUNB010000005.1"/>
</dbReference>
<gene>
    <name evidence="3" type="ORF">DWY69_26155</name>
    <name evidence="2" type="ORF">DXC51_08575</name>
</gene>